<dbReference type="PROSITE" id="PS50885">
    <property type="entry name" value="HAMP"/>
    <property type="match status" value="1"/>
</dbReference>
<evidence type="ECO:0000256" key="7">
    <source>
        <dbReference type="ARBA" id="ARBA00022777"/>
    </source>
</evidence>
<keyword evidence="15" id="KW-1185">Reference proteome</keyword>
<keyword evidence="10" id="KW-0902">Two-component regulatory system</keyword>
<dbReference type="PANTHER" id="PTHR34220:SF11">
    <property type="entry name" value="SENSOR PROTEIN KINASE HPTS"/>
    <property type="match status" value="1"/>
</dbReference>
<comment type="subcellular location">
    <subcellularLocation>
        <location evidence="1">Cell membrane</location>
        <topology evidence="1">Multi-pass membrane protein</topology>
    </subcellularLocation>
</comment>
<keyword evidence="4" id="KW-0808">Transferase</keyword>
<keyword evidence="2" id="KW-1003">Cell membrane</keyword>
<dbReference type="Gene3D" id="3.30.565.10">
    <property type="entry name" value="Histidine kinase-like ATPase, C-terminal domain"/>
    <property type="match status" value="1"/>
</dbReference>
<evidence type="ECO:0000313" key="14">
    <source>
        <dbReference type="EMBL" id="KZS44275.1"/>
    </source>
</evidence>
<feature type="transmembrane region" description="Helical" evidence="12">
    <location>
        <begin position="14"/>
        <end position="37"/>
    </location>
</feature>
<evidence type="ECO:0000256" key="9">
    <source>
        <dbReference type="ARBA" id="ARBA00022989"/>
    </source>
</evidence>
<keyword evidence="7 14" id="KW-0418">Kinase</keyword>
<evidence type="ECO:0000256" key="10">
    <source>
        <dbReference type="ARBA" id="ARBA00023012"/>
    </source>
</evidence>
<evidence type="ECO:0000313" key="15">
    <source>
        <dbReference type="Proteomes" id="UP000076796"/>
    </source>
</evidence>
<sequence>MGSFLQIKIYRHKFIAYCIFVVAIGLTLGTLTSAMLLNQWIGNARIEAANAFARVENELQYDADRIEAYMQRIYSNPGLMNDARSFLSSSAEGYLTNRLVNSQFSQPLVSFPEDVKTYLYSWAQGEITQISLHTARYGNVVRFNENGTASFSFGLPNADEAFRDTIMKGFVYRKKLSDPALGAPEFGEMRFLISSDQVFKSIRNFRFGNAAAVSASGDTYLIGNGQDQDLEELSRLAEADGRSHGFISKGFMKHILFASFPSTKFNFKFITLIDLSMLIRQHAGMLVTVFLIVLAAMISVLLLIAYNMRDDALFLRRIIQSIGRVKMANFTPSGPARYRRNEYGMIARELDDMIQQLNKHIRNEYLLKIKQQETEMKALQHQINPHFLYNTLEVIRSTALVNQDRDTADAIATLGTLYREMVKKETVISIASELELLQKYLEIMEFKYPGRFYYQINVEPPLLLLPTVKFWMQPLAENFFIHGFNTHHEFNLYVVNGFESEACYVLEFVDNGSGISPERLENVRSTLSNHDDPSSGSIGLRNVYTRLHFFYGNGFSIEIENNEEAGVKISVRISKEVIAHVQTDDCG</sequence>
<dbReference type="InterPro" id="IPR010559">
    <property type="entry name" value="Sig_transdc_His_kin_internal"/>
</dbReference>
<dbReference type="RefSeq" id="WP_006211999.1">
    <property type="nucleotide sequence ID" value="NZ_CP147845.1"/>
</dbReference>
<keyword evidence="9 12" id="KW-1133">Transmembrane helix</keyword>
<dbReference type="GO" id="GO:0005886">
    <property type="term" value="C:plasma membrane"/>
    <property type="evidence" value="ECO:0007669"/>
    <property type="project" value="UniProtKB-SubCell"/>
</dbReference>
<keyword evidence="5 12" id="KW-0812">Transmembrane</keyword>
<dbReference type="InterPro" id="IPR050640">
    <property type="entry name" value="Bact_2-comp_sensor_kinase"/>
</dbReference>
<evidence type="ECO:0000256" key="3">
    <source>
        <dbReference type="ARBA" id="ARBA00022553"/>
    </source>
</evidence>
<name>A0A163FBM9_9BACL</name>
<reference evidence="14" key="1">
    <citation type="journal article" date="2016" name="Genome Announc.">
        <title>Draft genomes of two strains of Paenibacillus glucanolyticus with capability to degrade lignocellulose.</title>
        <authorList>
            <person name="Mathews S.L."/>
            <person name="Pawlak J."/>
            <person name="Grunden A.M."/>
        </authorList>
    </citation>
    <scope>NUCLEOTIDE SEQUENCE [LARGE SCALE GENOMIC DNA]</scope>
    <source>
        <strain evidence="14">SLM1</strain>
    </source>
</reference>
<keyword evidence="11 12" id="KW-0472">Membrane</keyword>
<dbReference type="EMBL" id="LWMH01000002">
    <property type="protein sequence ID" value="KZS44275.1"/>
    <property type="molecule type" value="Genomic_DNA"/>
</dbReference>
<dbReference type="GO" id="GO:0005524">
    <property type="term" value="F:ATP binding"/>
    <property type="evidence" value="ECO:0007669"/>
    <property type="project" value="UniProtKB-KW"/>
</dbReference>
<dbReference type="Gene3D" id="6.10.340.10">
    <property type="match status" value="1"/>
</dbReference>
<dbReference type="InterPro" id="IPR003660">
    <property type="entry name" value="HAMP_dom"/>
</dbReference>
<dbReference type="Pfam" id="PF06580">
    <property type="entry name" value="His_kinase"/>
    <property type="match status" value="1"/>
</dbReference>
<evidence type="ECO:0000256" key="4">
    <source>
        <dbReference type="ARBA" id="ARBA00022679"/>
    </source>
</evidence>
<evidence type="ECO:0000256" key="8">
    <source>
        <dbReference type="ARBA" id="ARBA00022840"/>
    </source>
</evidence>
<dbReference type="Proteomes" id="UP000076796">
    <property type="component" value="Unassembled WGS sequence"/>
</dbReference>
<dbReference type="AlphaFoldDB" id="A0A163FBM9"/>
<protein>
    <submittedName>
        <fullName evidence="14">Histidine kinase</fullName>
    </submittedName>
</protein>
<evidence type="ECO:0000256" key="12">
    <source>
        <dbReference type="SAM" id="Phobius"/>
    </source>
</evidence>
<dbReference type="OrthoDB" id="9776552at2"/>
<keyword evidence="3" id="KW-0597">Phosphoprotein</keyword>
<accession>A0A163FBM9</accession>
<dbReference type="GO" id="GO:0000155">
    <property type="term" value="F:phosphorelay sensor kinase activity"/>
    <property type="evidence" value="ECO:0007669"/>
    <property type="project" value="InterPro"/>
</dbReference>
<gene>
    <name evidence="14" type="ORF">AWU65_29890</name>
</gene>
<evidence type="ECO:0000256" key="11">
    <source>
        <dbReference type="ARBA" id="ARBA00023136"/>
    </source>
</evidence>
<evidence type="ECO:0000256" key="1">
    <source>
        <dbReference type="ARBA" id="ARBA00004651"/>
    </source>
</evidence>
<evidence type="ECO:0000256" key="2">
    <source>
        <dbReference type="ARBA" id="ARBA00022475"/>
    </source>
</evidence>
<dbReference type="STRING" id="59843.A3958_02145"/>
<organism evidence="14 15">
    <name type="scientific">Paenibacillus glucanolyticus</name>
    <dbReference type="NCBI Taxonomy" id="59843"/>
    <lineage>
        <taxon>Bacteria</taxon>
        <taxon>Bacillati</taxon>
        <taxon>Bacillota</taxon>
        <taxon>Bacilli</taxon>
        <taxon>Bacillales</taxon>
        <taxon>Paenibacillaceae</taxon>
        <taxon>Paenibacillus</taxon>
    </lineage>
</organism>
<keyword evidence="8" id="KW-0067">ATP-binding</keyword>
<evidence type="ECO:0000259" key="13">
    <source>
        <dbReference type="PROSITE" id="PS50885"/>
    </source>
</evidence>
<dbReference type="SUPFAM" id="SSF55874">
    <property type="entry name" value="ATPase domain of HSP90 chaperone/DNA topoisomerase II/histidine kinase"/>
    <property type="match status" value="1"/>
</dbReference>
<dbReference type="GeneID" id="97554133"/>
<comment type="caution">
    <text evidence="14">The sequence shown here is derived from an EMBL/GenBank/DDBJ whole genome shotgun (WGS) entry which is preliminary data.</text>
</comment>
<evidence type="ECO:0000256" key="5">
    <source>
        <dbReference type="ARBA" id="ARBA00022692"/>
    </source>
</evidence>
<proteinExistence type="predicted"/>
<evidence type="ECO:0000256" key="6">
    <source>
        <dbReference type="ARBA" id="ARBA00022741"/>
    </source>
</evidence>
<keyword evidence="6" id="KW-0547">Nucleotide-binding</keyword>
<feature type="domain" description="HAMP" evidence="13">
    <location>
        <begin position="315"/>
        <end position="362"/>
    </location>
</feature>
<dbReference type="PANTHER" id="PTHR34220">
    <property type="entry name" value="SENSOR HISTIDINE KINASE YPDA"/>
    <property type="match status" value="1"/>
</dbReference>
<feature type="transmembrane region" description="Helical" evidence="12">
    <location>
        <begin position="283"/>
        <end position="306"/>
    </location>
</feature>
<dbReference type="InterPro" id="IPR036890">
    <property type="entry name" value="HATPase_C_sf"/>
</dbReference>